<protein>
    <submittedName>
        <fullName evidence="2">Uncharacterized protein</fullName>
    </submittedName>
</protein>
<dbReference type="Proteomes" id="UP000095287">
    <property type="component" value="Unplaced"/>
</dbReference>
<evidence type="ECO:0000313" key="1">
    <source>
        <dbReference type="Proteomes" id="UP000095287"/>
    </source>
</evidence>
<dbReference type="AlphaFoldDB" id="A0A1I7ZUI6"/>
<dbReference type="WBParaSite" id="L893_g30052.t1">
    <property type="protein sequence ID" value="L893_g30052.t1"/>
    <property type="gene ID" value="L893_g30052"/>
</dbReference>
<organism evidence="1 2">
    <name type="scientific">Steinernema glaseri</name>
    <dbReference type="NCBI Taxonomy" id="37863"/>
    <lineage>
        <taxon>Eukaryota</taxon>
        <taxon>Metazoa</taxon>
        <taxon>Ecdysozoa</taxon>
        <taxon>Nematoda</taxon>
        <taxon>Chromadorea</taxon>
        <taxon>Rhabditida</taxon>
        <taxon>Tylenchina</taxon>
        <taxon>Panagrolaimomorpha</taxon>
        <taxon>Strongyloidoidea</taxon>
        <taxon>Steinernematidae</taxon>
        <taxon>Steinernema</taxon>
    </lineage>
</organism>
<keyword evidence="1" id="KW-1185">Reference proteome</keyword>
<name>A0A1I7ZUI6_9BILA</name>
<accession>A0A1I7ZUI6</accession>
<sequence length="239" mass="26586">MRFDTYRPTDKETSQLVLSDPITIEEATLGSSQNHAEVFAVGGESHTSLGEEVAESEADRPIAFLYVADGQRSHPFSGNRIFHYLGVEAVLRQSGADGSLEPAVASRDPNNNSFLLAVLDLCAHKLMNLQIDHPHHAPSPDSLCQSSEIATSITQLPKYDGVITADNSCIMRRRGQKTFGGTATYRLEKQLRRRHYFRPWSGLPLDVCRLTVVQGAHIFRSVLCVPAQPLEETWERPFI</sequence>
<evidence type="ECO:0000313" key="2">
    <source>
        <dbReference type="WBParaSite" id="L893_g30052.t1"/>
    </source>
</evidence>
<reference evidence="2" key="1">
    <citation type="submission" date="2016-11" db="UniProtKB">
        <authorList>
            <consortium name="WormBaseParasite"/>
        </authorList>
    </citation>
    <scope>IDENTIFICATION</scope>
</reference>
<proteinExistence type="predicted"/>